<protein>
    <submittedName>
        <fullName evidence="1">Nucleoside/nucleotide kinase family protein</fullName>
    </submittedName>
</protein>
<evidence type="ECO:0000313" key="2">
    <source>
        <dbReference type="Proteomes" id="UP001595647"/>
    </source>
</evidence>
<dbReference type="SUPFAM" id="SSF52540">
    <property type="entry name" value="P-loop containing nucleoside triphosphate hydrolases"/>
    <property type="match status" value="1"/>
</dbReference>
<accession>A0ABV7I8J5</accession>
<dbReference type="Gene3D" id="3.40.50.300">
    <property type="entry name" value="P-loop containing nucleotide triphosphate hydrolases"/>
    <property type="match status" value="1"/>
</dbReference>
<gene>
    <name evidence="1" type="ORF">ACFOHV_22015</name>
</gene>
<comment type="caution">
    <text evidence="1">The sequence shown here is derived from an EMBL/GenBank/DDBJ whole genome shotgun (WGS) entry which is preliminary data.</text>
</comment>
<dbReference type="GO" id="GO:0016301">
    <property type="term" value="F:kinase activity"/>
    <property type="evidence" value="ECO:0007669"/>
    <property type="project" value="UniProtKB-KW"/>
</dbReference>
<sequence>MQTITLPELADLLASRPRGRRLLVAVAGAPASGKSRLSEELVERLEQSQPGRAAILPMDGYHYDDALLKQLGRHARKGAPDTFDVGGLCHMLRRLRENADDAIAVPVFDRDIETAQAGGRLIPAAVDIVVVEGNYLLLRQPPWSALRPFFDLTVMVLTPETILRQRLARRWAFYDLPPSEIERKIEEVDLPNGRFVVQESAAAEYRIDNDGSI</sequence>
<keyword evidence="1" id="KW-0808">Transferase</keyword>
<dbReference type="Proteomes" id="UP001595647">
    <property type="component" value="Unassembled WGS sequence"/>
</dbReference>
<reference evidence="2" key="1">
    <citation type="journal article" date="2019" name="Int. J. Syst. Evol. Microbiol.">
        <title>The Global Catalogue of Microorganisms (GCM) 10K type strain sequencing project: providing services to taxonomists for standard genome sequencing and annotation.</title>
        <authorList>
            <consortium name="The Broad Institute Genomics Platform"/>
            <consortium name="The Broad Institute Genome Sequencing Center for Infectious Disease"/>
            <person name="Wu L."/>
            <person name="Ma J."/>
        </authorList>
    </citation>
    <scope>NUCLEOTIDE SEQUENCE [LARGE SCALE GENOMIC DNA]</scope>
    <source>
        <strain evidence="2">KCTC 52231</strain>
    </source>
</reference>
<dbReference type="PANTHER" id="PTHR10285">
    <property type="entry name" value="URIDINE KINASE"/>
    <property type="match status" value="1"/>
</dbReference>
<dbReference type="EMBL" id="JBHRTG010000019">
    <property type="protein sequence ID" value="MFC3165961.1"/>
    <property type="molecule type" value="Genomic_DNA"/>
</dbReference>
<keyword evidence="1" id="KW-0418">Kinase</keyword>
<proteinExistence type="predicted"/>
<dbReference type="InterPro" id="IPR027417">
    <property type="entry name" value="P-loop_NTPase"/>
</dbReference>
<name>A0ABV7I8J5_9HYPH</name>
<evidence type="ECO:0000313" key="1">
    <source>
        <dbReference type="EMBL" id="MFC3165961.1"/>
    </source>
</evidence>
<dbReference type="RefSeq" id="WP_182308512.1">
    <property type="nucleotide sequence ID" value="NZ_CP059897.1"/>
</dbReference>
<organism evidence="1 2">
    <name type="scientific">Ciceribacter thiooxidans</name>
    <dbReference type="NCBI Taxonomy" id="1969821"/>
    <lineage>
        <taxon>Bacteria</taxon>
        <taxon>Pseudomonadati</taxon>
        <taxon>Pseudomonadota</taxon>
        <taxon>Alphaproteobacteria</taxon>
        <taxon>Hyphomicrobiales</taxon>
        <taxon>Rhizobiaceae</taxon>
        <taxon>Ciceribacter</taxon>
    </lineage>
</organism>
<keyword evidence="2" id="KW-1185">Reference proteome</keyword>